<keyword evidence="4" id="KW-1185">Reference proteome</keyword>
<feature type="compositionally biased region" description="Polar residues" evidence="2">
    <location>
        <begin position="182"/>
        <end position="199"/>
    </location>
</feature>
<reference evidence="3" key="1">
    <citation type="submission" date="2021-01" db="EMBL/GenBank/DDBJ databases">
        <authorList>
            <person name="Zahm M."/>
            <person name="Roques C."/>
            <person name="Cabau C."/>
            <person name="Klopp C."/>
            <person name="Donnadieu C."/>
            <person name="Jouanno E."/>
            <person name="Lampietro C."/>
            <person name="Louis A."/>
            <person name="Herpin A."/>
            <person name="Echchiki A."/>
            <person name="Berthelot C."/>
            <person name="Parey E."/>
            <person name="Roest-Crollius H."/>
            <person name="Braasch I."/>
            <person name="Postlethwait J."/>
            <person name="Bobe J."/>
            <person name="Montfort J."/>
            <person name="Bouchez O."/>
            <person name="Begum T."/>
            <person name="Mejri S."/>
            <person name="Adams A."/>
            <person name="Chen W.-J."/>
            <person name="Guiguen Y."/>
        </authorList>
    </citation>
    <scope>NUCLEOTIDE SEQUENCE</scope>
    <source>
        <tissue evidence="3">Blood</tissue>
    </source>
</reference>
<dbReference type="EMBL" id="JAERUA010000001">
    <property type="protein sequence ID" value="KAI1904395.1"/>
    <property type="molecule type" value="Genomic_DNA"/>
</dbReference>
<dbReference type="Pfam" id="PF13879">
    <property type="entry name" value="Hmw_CFAP97"/>
    <property type="match status" value="1"/>
</dbReference>
<evidence type="ECO:0000256" key="1">
    <source>
        <dbReference type="ARBA" id="ARBA00008315"/>
    </source>
</evidence>
<sequence>MHRAYQPLKPATNKYLQQKWDQTRYEEHINKVKTSQPMVDTKGIRTPAHIQLKLKKLQAEEDKLAIIERDNHLLSSKLADIMRSKGLVDHRNDYPERSLNSEKRREELLQVTRQNQAILQRITARKSEYQRRAWEEDWEKAERRRDDIARYPRGVSNQQRTKKKVKFGGSEHDSLSEGSGRITETNSNHESGQSEQSSETDNEEHVCK</sequence>
<gene>
    <name evidence="3" type="ORF">AGOR_G00005200</name>
</gene>
<organism evidence="3 4">
    <name type="scientific">Albula goreensis</name>
    <dbReference type="NCBI Taxonomy" id="1534307"/>
    <lineage>
        <taxon>Eukaryota</taxon>
        <taxon>Metazoa</taxon>
        <taxon>Chordata</taxon>
        <taxon>Craniata</taxon>
        <taxon>Vertebrata</taxon>
        <taxon>Euteleostomi</taxon>
        <taxon>Actinopterygii</taxon>
        <taxon>Neopterygii</taxon>
        <taxon>Teleostei</taxon>
        <taxon>Albuliformes</taxon>
        <taxon>Albulidae</taxon>
        <taxon>Albula</taxon>
    </lineage>
</organism>
<comment type="caution">
    <text evidence="3">The sequence shown here is derived from an EMBL/GenBank/DDBJ whole genome shotgun (WGS) entry which is preliminary data.</text>
</comment>
<name>A0A8T3EAP7_9TELE</name>
<dbReference type="InterPro" id="IPR038792">
    <property type="entry name" value="CFAP97D1/2"/>
</dbReference>
<feature type="region of interest" description="Disordered" evidence="2">
    <location>
        <begin position="149"/>
        <end position="208"/>
    </location>
</feature>
<evidence type="ECO:0000313" key="4">
    <source>
        <dbReference type="Proteomes" id="UP000829720"/>
    </source>
</evidence>
<evidence type="ECO:0000313" key="3">
    <source>
        <dbReference type="EMBL" id="KAI1904395.1"/>
    </source>
</evidence>
<accession>A0A8T3EAP7</accession>
<dbReference type="PANTHER" id="PTHR33768:SF6">
    <property type="entry name" value="SI:CH211-284K5.2"/>
    <property type="match status" value="1"/>
</dbReference>
<dbReference type="PANTHER" id="PTHR33768">
    <property type="entry name" value="MIP11318P"/>
    <property type="match status" value="1"/>
</dbReference>
<protein>
    <submittedName>
        <fullName evidence="3">Uncharacterized protein</fullName>
    </submittedName>
</protein>
<proteinExistence type="inferred from homology"/>
<comment type="similarity">
    <text evidence="1">Belongs to the CFAP97 family.</text>
</comment>
<dbReference type="AlphaFoldDB" id="A0A8T3EAP7"/>
<evidence type="ECO:0000256" key="2">
    <source>
        <dbReference type="SAM" id="MobiDB-lite"/>
    </source>
</evidence>
<dbReference type="InterPro" id="IPR029488">
    <property type="entry name" value="Hmw/CFAP97"/>
</dbReference>
<dbReference type="OrthoDB" id="2163395at2759"/>
<dbReference type="Proteomes" id="UP000829720">
    <property type="component" value="Unassembled WGS sequence"/>
</dbReference>